<name>A0ABP6CXG3_9ACTN</name>
<accession>A0ABP6CXG3</accession>
<organism evidence="1 2">
    <name type="scientific">Streptomyces axinellae</name>
    <dbReference type="NCBI Taxonomy" id="552788"/>
    <lineage>
        <taxon>Bacteria</taxon>
        <taxon>Bacillati</taxon>
        <taxon>Actinomycetota</taxon>
        <taxon>Actinomycetes</taxon>
        <taxon>Kitasatosporales</taxon>
        <taxon>Streptomycetaceae</taxon>
        <taxon>Streptomyces</taxon>
    </lineage>
</organism>
<reference evidence="2" key="1">
    <citation type="journal article" date="2019" name="Int. J. Syst. Evol. Microbiol.">
        <title>The Global Catalogue of Microorganisms (GCM) 10K type strain sequencing project: providing services to taxonomists for standard genome sequencing and annotation.</title>
        <authorList>
            <consortium name="The Broad Institute Genomics Platform"/>
            <consortium name="The Broad Institute Genome Sequencing Center for Infectious Disease"/>
            <person name="Wu L."/>
            <person name="Ma J."/>
        </authorList>
    </citation>
    <scope>NUCLEOTIDE SEQUENCE [LARGE SCALE GENOMIC DNA]</scope>
    <source>
        <strain evidence="2">JCM 16373</strain>
    </source>
</reference>
<dbReference type="Proteomes" id="UP001501447">
    <property type="component" value="Unassembled WGS sequence"/>
</dbReference>
<keyword evidence="2" id="KW-1185">Reference proteome</keyword>
<dbReference type="EMBL" id="BAAARJ010000018">
    <property type="protein sequence ID" value="GAA2630153.1"/>
    <property type="molecule type" value="Genomic_DNA"/>
</dbReference>
<comment type="caution">
    <text evidence="1">The sequence shown here is derived from an EMBL/GenBank/DDBJ whole genome shotgun (WGS) entry which is preliminary data.</text>
</comment>
<proteinExistence type="predicted"/>
<protein>
    <submittedName>
        <fullName evidence="1">Uncharacterized protein</fullName>
    </submittedName>
</protein>
<gene>
    <name evidence="1" type="ORF">GCM10009863_52040</name>
</gene>
<sequence>MRVRVRRVSGMPCRVEIYVKTLPGRINVYVAEALITEEGALLLESVLSSLPDGASHLYPPTAPRVQVRTPLTAR</sequence>
<evidence type="ECO:0000313" key="2">
    <source>
        <dbReference type="Proteomes" id="UP001501447"/>
    </source>
</evidence>
<evidence type="ECO:0000313" key="1">
    <source>
        <dbReference type="EMBL" id="GAA2630153.1"/>
    </source>
</evidence>